<comment type="caution">
    <text evidence="2">The sequence shown here is derived from an EMBL/GenBank/DDBJ whole genome shotgun (WGS) entry which is preliminary data.</text>
</comment>
<protein>
    <submittedName>
        <fullName evidence="2">Uncharacterized protein DUF3307</fullName>
    </submittedName>
</protein>
<dbReference type="RefSeq" id="WP_132383048.1">
    <property type="nucleotide sequence ID" value="NZ_DAIPCY010000012.1"/>
</dbReference>
<keyword evidence="1" id="KW-0472">Membrane</keyword>
<gene>
    <name evidence="2" type="ORF">EDD59_1268</name>
</gene>
<keyword evidence="1" id="KW-0812">Transmembrane</keyword>
<dbReference type="InterPro" id="IPR021737">
    <property type="entry name" value="Phage_phiKZ_Orf197"/>
</dbReference>
<evidence type="ECO:0000256" key="1">
    <source>
        <dbReference type="SAM" id="Phobius"/>
    </source>
</evidence>
<dbReference type="OrthoDB" id="5122730at2"/>
<dbReference type="Proteomes" id="UP000295726">
    <property type="component" value="Unassembled WGS sequence"/>
</dbReference>
<feature type="transmembrane region" description="Helical" evidence="1">
    <location>
        <begin position="182"/>
        <end position="200"/>
    </location>
</feature>
<dbReference type="AlphaFoldDB" id="A0A4R3K1X8"/>
<feature type="transmembrane region" description="Helical" evidence="1">
    <location>
        <begin position="32"/>
        <end position="52"/>
    </location>
</feature>
<sequence>MIIYILLIAHFLADFTFQPVGLAQKKINNFRLLASHSLIYAGIFFMAVFPFVKFNYAVPTYIIITMAHFLIDWLRTSLDRKYTNRTYKFTSFIVDQILHILIIVSVSFIFSLNTHISFIFRNLMQWNLFENLIIYFLIFVIIWDPAAVFIKKLFLYINAQDSNIGDNNDPQIGRIIGKLERVMISSLVLCGQLGAIGFVLTAKSIARYKQLEDKDFAEKYLVGTLTSATIAFLTTIILKHLL</sequence>
<name>A0A4R3K1X8_9FIRM</name>
<reference evidence="2 3" key="1">
    <citation type="submission" date="2019-03" db="EMBL/GenBank/DDBJ databases">
        <title>Genomic Encyclopedia of Type Strains, Phase IV (KMG-IV): sequencing the most valuable type-strain genomes for metagenomic binning, comparative biology and taxonomic classification.</title>
        <authorList>
            <person name="Goeker M."/>
        </authorList>
    </citation>
    <scope>NUCLEOTIDE SEQUENCE [LARGE SCALE GENOMIC DNA]</scope>
    <source>
        <strain evidence="2 3">DSM 29489</strain>
    </source>
</reference>
<dbReference type="EMBL" id="SLZZ01000026">
    <property type="protein sequence ID" value="TCS75969.1"/>
    <property type="molecule type" value="Genomic_DNA"/>
</dbReference>
<feature type="transmembrane region" description="Helical" evidence="1">
    <location>
        <begin position="97"/>
        <end position="120"/>
    </location>
</feature>
<feature type="transmembrane region" description="Helical" evidence="1">
    <location>
        <begin position="220"/>
        <end position="238"/>
    </location>
</feature>
<proteinExistence type="predicted"/>
<evidence type="ECO:0000313" key="2">
    <source>
        <dbReference type="EMBL" id="TCS75969.1"/>
    </source>
</evidence>
<keyword evidence="1" id="KW-1133">Transmembrane helix</keyword>
<dbReference type="Pfam" id="PF11750">
    <property type="entry name" value="DUF3307"/>
    <property type="match status" value="1"/>
</dbReference>
<accession>A0A4R3K1X8</accession>
<feature type="transmembrane region" description="Helical" evidence="1">
    <location>
        <begin position="132"/>
        <end position="150"/>
    </location>
</feature>
<evidence type="ECO:0000313" key="3">
    <source>
        <dbReference type="Proteomes" id="UP000295726"/>
    </source>
</evidence>
<organism evidence="2 3">
    <name type="scientific">Muricomes intestini</name>
    <dbReference type="NCBI Taxonomy" id="1796634"/>
    <lineage>
        <taxon>Bacteria</taxon>
        <taxon>Bacillati</taxon>
        <taxon>Bacillota</taxon>
        <taxon>Clostridia</taxon>
        <taxon>Lachnospirales</taxon>
        <taxon>Lachnospiraceae</taxon>
        <taxon>Muricomes</taxon>
    </lineage>
</organism>
<keyword evidence="3" id="KW-1185">Reference proteome</keyword>
<feature type="transmembrane region" description="Helical" evidence="1">
    <location>
        <begin position="58"/>
        <end position="76"/>
    </location>
</feature>